<dbReference type="Proteomes" id="UP001279410">
    <property type="component" value="Unassembled WGS sequence"/>
</dbReference>
<keyword evidence="3" id="KW-1185">Reference proteome</keyword>
<feature type="region of interest" description="Disordered" evidence="1">
    <location>
        <begin position="1"/>
        <end position="32"/>
    </location>
</feature>
<feature type="compositionally biased region" description="Polar residues" evidence="1">
    <location>
        <begin position="88"/>
        <end position="97"/>
    </location>
</feature>
<comment type="caution">
    <text evidence="2">The sequence shown here is derived from an EMBL/GenBank/DDBJ whole genome shotgun (WGS) entry which is preliminary data.</text>
</comment>
<evidence type="ECO:0000313" key="2">
    <source>
        <dbReference type="EMBL" id="GLD52461.1"/>
    </source>
</evidence>
<feature type="compositionally biased region" description="Polar residues" evidence="1">
    <location>
        <begin position="109"/>
        <end position="123"/>
    </location>
</feature>
<reference evidence="2" key="1">
    <citation type="submission" date="2022-08" db="EMBL/GenBank/DDBJ databases">
        <title>Genome sequencing of akame (Lates japonicus).</title>
        <authorList>
            <person name="Hashiguchi Y."/>
            <person name="Takahashi H."/>
        </authorList>
    </citation>
    <scope>NUCLEOTIDE SEQUENCE</scope>
    <source>
        <strain evidence="2">Kochi</strain>
    </source>
</reference>
<dbReference type="EMBL" id="BRZM01000014">
    <property type="protein sequence ID" value="GLD52461.1"/>
    <property type="molecule type" value="Genomic_DNA"/>
</dbReference>
<name>A0AAD3MF90_LATJO</name>
<accession>A0AAD3MF90</accession>
<gene>
    <name evidence="2" type="ORF">AKAME5_000536700</name>
</gene>
<evidence type="ECO:0000313" key="3">
    <source>
        <dbReference type="Proteomes" id="UP001279410"/>
    </source>
</evidence>
<feature type="region of interest" description="Disordered" evidence="1">
    <location>
        <begin position="45"/>
        <end position="123"/>
    </location>
</feature>
<organism evidence="2 3">
    <name type="scientific">Lates japonicus</name>
    <name type="common">Japanese lates</name>
    <dbReference type="NCBI Taxonomy" id="270547"/>
    <lineage>
        <taxon>Eukaryota</taxon>
        <taxon>Metazoa</taxon>
        <taxon>Chordata</taxon>
        <taxon>Craniata</taxon>
        <taxon>Vertebrata</taxon>
        <taxon>Euteleostomi</taxon>
        <taxon>Actinopterygii</taxon>
        <taxon>Neopterygii</taxon>
        <taxon>Teleostei</taxon>
        <taxon>Neoteleostei</taxon>
        <taxon>Acanthomorphata</taxon>
        <taxon>Carangaria</taxon>
        <taxon>Carangaria incertae sedis</taxon>
        <taxon>Centropomidae</taxon>
        <taxon>Lates</taxon>
    </lineage>
</organism>
<feature type="compositionally biased region" description="Basic residues" evidence="1">
    <location>
        <begin position="17"/>
        <end position="32"/>
    </location>
</feature>
<protein>
    <submittedName>
        <fullName evidence="2">Multiple epidermal growth factor-like domains protein 9 isoform X1</fullName>
    </submittedName>
</protein>
<proteinExistence type="predicted"/>
<evidence type="ECO:0000256" key="1">
    <source>
        <dbReference type="SAM" id="MobiDB-lite"/>
    </source>
</evidence>
<dbReference type="AlphaFoldDB" id="A0AAD3MF90"/>
<sequence length="123" mass="13242">MHCRECRPGPRPALSSPRHRHQPPLHQQHHRSQCQLCAPGFIGTPLHNCSHPAPDSFPPADITTTEARPPCSPPVTPDLRHSERRPGSLSSSNTSTALIPPHHPGPADSLSSPTDNTTAALTE</sequence>